<dbReference type="RefSeq" id="WP_064027291.1">
    <property type="nucleotide sequence ID" value="NZ_LUUK01000124.1"/>
</dbReference>
<comment type="caution">
    <text evidence="2">The sequence shown here is derived from an EMBL/GenBank/DDBJ whole genome shotgun (WGS) entry which is preliminary data.</text>
</comment>
<organism evidence="2 3">
    <name type="scientific">Methylomonas koyamae</name>
    <dbReference type="NCBI Taxonomy" id="702114"/>
    <lineage>
        <taxon>Bacteria</taxon>
        <taxon>Pseudomonadati</taxon>
        <taxon>Pseudomonadota</taxon>
        <taxon>Gammaproteobacteria</taxon>
        <taxon>Methylococcales</taxon>
        <taxon>Methylococcaceae</taxon>
        <taxon>Methylomonas</taxon>
    </lineage>
</organism>
<dbReference type="SUPFAM" id="SSF143120">
    <property type="entry name" value="YefM-like"/>
    <property type="match status" value="1"/>
</dbReference>
<accession>A0A177NRP5</accession>
<dbReference type="Proteomes" id="UP000077628">
    <property type="component" value="Unassembled WGS sequence"/>
</dbReference>
<comment type="similarity">
    <text evidence="1">Belongs to the phD/YefM antitoxin family.</text>
</comment>
<sequence length="87" mass="9551">MSHISANDLKTKGIAAIKAALSESPEAIVSVRGKHKFVVMEIAHYHYLRECELDAAIAEIQADLVAGRFTTESVEEHMAWLDHACSS</sequence>
<gene>
    <name evidence="2" type="ORF">A1355_23855</name>
</gene>
<evidence type="ECO:0000313" key="2">
    <source>
        <dbReference type="EMBL" id="OAI20645.1"/>
    </source>
</evidence>
<dbReference type="AlphaFoldDB" id="A0A177NRP5"/>
<proteinExistence type="inferred from homology"/>
<evidence type="ECO:0000313" key="3">
    <source>
        <dbReference type="Proteomes" id="UP000077628"/>
    </source>
</evidence>
<reference evidence="3" key="1">
    <citation type="submission" date="2016-03" db="EMBL/GenBank/DDBJ databases">
        <authorList>
            <person name="Heylen K."/>
            <person name="De Vos P."/>
            <person name="Vekeman B."/>
        </authorList>
    </citation>
    <scope>NUCLEOTIDE SEQUENCE [LARGE SCALE GENOMIC DNA]</scope>
    <source>
        <strain evidence="3">R-45383</strain>
    </source>
</reference>
<dbReference type="InterPro" id="IPR036165">
    <property type="entry name" value="YefM-like_sf"/>
</dbReference>
<dbReference type="OrthoDB" id="9814740at2"/>
<dbReference type="STRING" id="702114.A1355_23855"/>
<dbReference type="EMBL" id="LUUK01000124">
    <property type="protein sequence ID" value="OAI20645.1"/>
    <property type="molecule type" value="Genomic_DNA"/>
</dbReference>
<protein>
    <submittedName>
        <fullName evidence="2">Prevent-host-death protein</fullName>
    </submittedName>
</protein>
<keyword evidence="3" id="KW-1185">Reference proteome</keyword>
<name>A0A177NRP5_9GAMM</name>
<evidence type="ECO:0000256" key="1">
    <source>
        <dbReference type="ARBA" id="ARBA00009981"/>
    </source>
</evidence>